<dbReference type="PANTHER" id="PTHR11070:SF2">
    <property type="entry name" value="ATP-DEPENDENT DNA HELICASE SRS2"/>
    <property type="match status" value="1"/>
</dbReference>
<accession>X0YBH5</accession>
<keyword evidence="3" id="KW-0347">Helicase</keyword>
<evidence type="ECO:0000256" key="4">
    <source>
        <dbReference type="ARBA" id="ARBA00022840"/>
    </source>
</evidence>
<evidence type="ECO:0000313" key="6">
    <source>
        <dbReference type="EMBL" id="GAG53184.1"/>
    </source>
</evidence>
<dbReference type="GO" id="GO:0016787">
    <property type="term" value="F:hydrolase activity"/>
    <property type="evidence" value="ECO:0007669"/>
    <property type="project" value="UniProtKB-KW"/>
</dbReference>
<dbReference type="GO" id="GO:0000725">
    <property type="term" value="P:recombinational repair"/>
    <property type="evidence" value="ECO:0007669"/>
    <property type="project" value="TreeGrafter"/>
</dbReference>
<name>X0YBH5_9ZZZZ</name>
<keyword evidence="1" id="KW-0547">Nucleotide-binding</keyword>
<evidence type="ECO:0000256" key="1">
    <source>
        <dbReference type="ARBA" id="ARBA00022741"/>
    </source>
</evidence>
<dbReference type="GO" id="GO:0043138">
    <property type="term" value="F:3'-5' DNA helicase activity"/>
    <property type="evidence" value="ECO:0007669"/>
    <property type="project" value="TreeGrafter"/>
</dbReference>
<dbReference type="AlphaFoldDB" id="X0YBH5"/>
<keyword evidence="4" id="KW-0067">ATP-binding</keyword>
<dbReference type="GO" id="GO:0005524">
    <property type="term" value="F:ATP binding"/>
    <property type="evidence" value="ECO:0007669"/>
    <property type="project" value="UniProtKB-KW"/>
</dbReference>
<gene>
    <name evidence="6" type="ORF">S01H1_77919</name>
</gene>
<comment type="caution">
    <text evidence="6">The sequence shown here is derived from an EMBL/GenBank/DDBJ whole genome shotgun (WGS) entry which is preliminary data.</text>
</comment>
<dbReference type="SUPFAM" id="SSF52540">
    <property type="entry name" value="P-loop containing nucleoside triphosphate hydrolases"/>
    <property type="match status" value="1"/>
</dbReference>
<dbReference type="Gene3D" id="3.40.50.300">
    <property type="entry name" value="P-loop containing nucleotide triphosphate hydrolases"/>
    <property type="match status" value="1"/>
</dbReference>
<protein>
    <recommendedName>
        <fullName evidence="5">UvrD-like helicase C-terminal domain-containing protein</fullName>
    </recommendedName>
</protein>
<dbReference type="InterPro" id="IPR014017">
    <property type="entry name" value="DNA_helicase_UvrD-like_C"/>
</dbReference>
<dbReference type="EMBL" id="BARS01052406">
    <property type="protein sequence ID" value="GAG53184.1"/>
    <property type="molecule type" value="Genomic_DNA"/>
</dbReference>
<dbReference type="GO" id="GO:0003677">
    <property type="term" value="F:DNA binding"/>
    <property type="evidence" value="ECO:0007669"/>
    <property type="project" value="InterPro"/>
</dbReference>
<evidence type="ECO:0000259" key="5">
    <source>
        <dbReference type="Pfam" id="PF13361"/>
    </source>
</evidence>
<organism evidence="6">
    <name type="scientific">marine sediment metagenome</name>
    <dbReference type="NCBI Taxonomy" id="412755"/>
    <lineage>
        <taxon>unclassified sequences</taxon>
        <taxon>metagenomes</taxon>
        <taxon>ecological metagenomes</taxon>
    </lineage>
</organism>
<proteinExistence type="predicted"/>
<keyword evidence="2" id="KW-0378">Hydrolase</keyword>
<reference evidence="6" key="1">
    <citation type="journal article" date="2014" name="Front. Microbiol.">
        <title>High frequency of phylogenetically diverse reductive dehalogenase-homologous genes in deep subseafloor sedimentary metagenomes.</title>
        <authorList>
            <person name="Kawai M."/>
            <person name="Futagami T."/>
            <person name="Toyoda A."/>
            <person name="Takaki Y."/>
            <person name="Nishi S."/>
            <person name="Hori S."/>
            <person name="Arai W."/>
            <person name="Tsubouchi T."/>
            <person name="Morono Y."/>
            <person name="Uchiyama I."/>
            <person name="Ito T."/>
            <person name="Fujiyama A."/>
            <person name="Inagaki F."/>
            <person name="Takami H."/>
        </authorList>
    </citation>
    <scope>NUCLEOTIDE SEQUENCE</scope>
    <source>
        <strain evidence="6">Expedition CK06-06</strain>
    </source>
</reference>
<evidence type="ECO:0000256" key="2">
    <source>
        <dbReference type="ARBA" id="ARBA00022801"/>
    </source>
</evidence>
<feature type="non-terminal residue" evidence="6">
    <location>
        <position position="1"/>
    </location>
</feature>
<dbReference type="InterPro" id="IPR000212">
    <property type="entry name" value="DNA_helicase_UvrD/REP"/>
</dbReference>
<evidence type="ECO:0000256" key="3">
    <source>
        <dbReference type="ARBA" id="ARBA00022806"/>
    </source>
</evidence>
<feature type="domain" description="UvrD-like helicase C-terminal" evidence="5">
    <location>
        <begin position="5"/>
        <end position="64"/>
    </location>
</feature>
<dbReference type="PANTHER" id="PTHR11070">
    <property type="entry name" value="UVRD / RECB / PCRA DNA HELICASE FAMILY MEMBER"/>
    <property type="match status" value="1"/>
</dbReference>
<sequence>RESPKQILFLTMHGAKGLTRRYVFMPGLERAWLPGDASGVSLEEKRRLFYVALTRATDGVAITYPASRARGDALNYDTPGRGEGCPFVADAGLSFAYHG</sequence>
<dbReference type="Pfam" id="PF13361">
    <property type="entry name" value="UvrD_C"/>
    <property type="match status" value="1"/>
</dbReference>
<dbReference type="InterPro" id="IPR027417">
    <property type="entry name" value="P-loop_NTPase"/>
</dbReference>
<dbReference type="GO" id="GO:0005829">
    <property type="term" value="C:cytosol"/>
    <property type="evidence" value="ECO:0007669"/>
    <property type="project" value="TreeGrafter"/>
</dbReference>